<protein>
    <recommendedName>
        <fullName evidence="3">ABC-type branched-subunit amino acid transport system substrate-binding protein</fullName>
    </recommendedName>
</protein>
<keyword evidence="2" id="KW-1185">Reference proteome</keyword>
<comment type="caution">
    <text evidence="1">The sequence shown here is derived from an EMBL/GenBank/DDBJ whole genome shotgun (WGS) entry which is preliminary data.</text>
</comment>
<proteinExistence type="predicted"/>
<dbReference type="Gene3D" id="3.40.50.2300">
    <property type="match status" value="2"/>
</dbReference>
<sequence length="568" mass="60697">MDHLSRLDPLLVVTAGEWSGPEDVRGVHPADAPAGYRDWLALLARSGNWVLRFDVDPRVPAPGVAGALSQVEPLRLRRAVTAPLVLTLFAASLAGVPLLNHARCDVWWSPSMRSPLVRVGADCVGVSADPLRDFVPDGLPAEIRADLGDVYGRIMATNAKAAAKPDVVTVVFLSILTPSTANSYQALVEELRGVWVAQNTSSIPIKVLLANGGEGPGGQGLEFGGIAADKIAALAADDPSVVAVTGLTISTNSAKTAIRRLGGNALPVVGILTSADDMAEVNEYYYQVGPNNRREARVAAFYADRHLGIGKVSIFYSGDPSDRYSQNLAEDANTAFAERGIEVTRYEKYRVTTEDGVPPFTLGQSACSDEPGHAVFYAGRAQYLPDFLHGMNSKCQSSTPRVISGDSGSRFVLDGRMAEFPNVRLDYMSFANPSAWTDCAKVPFYKYYLDVFGGTCATMRDGRSAAGHDAVQVIAEGVRQVRRTDPEAPVRPGLLAEISNIRAENAIQGATGVIGFGTNSRVPVDKAILVLRGNADRSSTPLLLCGELPFRTELIASLVQPSDCPEDR</sequence>
<dbReference type="Proteomes" id="UP000639606">
    <property type="component" value="Unassembled WGS sequence"/>
</dbReference>
<evidence type="ECO:0008006" key="3">
    <source>
        <dbReference type="Google" id="ProtNLM"/>
    </source>
</evidence>
<organism evidence="1 2">
    <name type="scientific">Saccharothrix coeruleofusca</name>
    <dbReference type="NCBI Taxonomy" id="33919"/>
    <lineage>
        <taxon>Bacteria</taxon>
        <taxon>Bacillati</taxon>
        <taxon>Actinomycetota</taxon>
        <taxon>Actinomycetes</taxon>
        <taxon>Pseudonocardiales</taxon>
        <taxon>Pseudonocardiaceae</taxon>
        <taxon>Saccharothrix</taxon>
    </lineage>
</organism>
<name>A0A918ANL8_9PSEU</name>
<reference evidence="1" key="2">
    <citation type="submission" date="2020-09" db="EMBL/GenBank/DDBJ databases">
        <authorList>
            <person name="Sun Q."/>
            <person name="Ohkuma M."/>
        </authorList>
    </citation>
    <scope>NUCLEOTIDE SEQUENCE</scope>
    <source>
        <strain evidence="1">JCM 3313</strain>
    </source>
</reference>
<evidence type="ECO:0000313" key="1">
    <source>
        <dbReference type="EMBL" id="GGP65403.1"/>
    </source>
</evidence>
<gene>
    <name evidence="1" type="ORF">GCM10010185_42750</name>
</gene>
<dbReference type="AlphaFoldDB" id="A0A918ANL8"/>
<dbReference type="InterPro" id="IPR028082">
    <property type="entry name" value="Peripla_BP_I"/>
</dbReference>
<reference evidence="1" key="1">
    <citation type="journal article" date="2014" name="Int. J. Syst. Evol. Microbiol.">
        <title>Complete genome sequence of Corynebacterium casei LMG S-19264T (=DSM 44701T), isolated from a smear-ripened cheese.</title>
        <authorList>
            <consortium name="US DOE Joint Genome Institute (JGI-PGF)"/>
            <person name="Walter F."/>
            <person name="Albersmeier A."/>
            <person name="Kalinowski J."/>
            <person name="Ruckert C."/>
        </authorList>
    </citation>
    <scope>NUCLEOTIDE SEQUENCE</scope>
    <source>
        <strain evidence="1">JCM 3313</strain>
    </source>
</reference>
<accession>A0A918ANL8</accession>
<dbReference type="SUPFAM" id="SSF53822">
    <property type="entry name" value="Periplasmic binding protein-like I"/>
    <property type="match status" value="1"/>
</dbReference>
<evidence type="ECO:0000313" key="2">
    <source>
        <dbReference type="Proteomes" id="UP000639606"/>
    </source>
</evidence>
<dbReference type="EMBL" id="BMRG01000008">
    <property type="protein sequence ID" value="GGP65403.1"/>
    <property type="molecule type" value="Genomic_DNA"/>
</dbReference>